<keyword evidence="2" id="KW-1185">Reference proteome</keyword>
<gene>
    <name evidence="1" type="ORF">HDU87_003380</name>
</gene>
<organism evidence="1 2">
    <name type="scientific">Geranomyces variabilis</name>
    <dbReference type="NCBI Taxonomy" id="109894"/>
    <lineage>
        <taxon>Eukaryota</taxon>
        <taxon>Fungi</taxon>
        <taxon>Fungi incertae sedis</taxon>
        <taxon>Chytridiomycota</taxon>
        <taxon>Chytridiomycota incertae sedis</taxon>
        <taxon>Chytridiomycetes</taxon>
        <taxon>Spizellomycetales</taxon>
        <taxon>Powellomycetaceae</taxon>
        <taxon>Geranomyces</taxon>
    </lineage>
</organism>
<sequence length="273" mass="30722">MHEFPGRHFLSQSTAPIDGKLLHVLAKLDELFSFPFFTGTFTVKTDNGTVLSAFLNKKVCVFFTNEQEFKEFYELSAGHLKDWQKDDSAGVFDPRIDPSCIFINEKVGISTTAQEVFLWATVAHEFNHFLHYHLNIPSPYHTAESGDACEAHVFGGVTWFGAADVTPTKPEMLYANVLSASEQEMEARYVTRRSLRGLKERMTNTFLWSTQAPDLKLDLLPADMFIDGIKKRSMTHKCCCLATDATSTTGAPSPVPKLVMQHRVPDRRPGRRG</sequence>
<name>A0AAD5TMH4_9FUNG</name>
<dbReference type="Proteomes" id="UP001212152">
    <property type="component" value="Unassembled WGS sequence"/>
</dbReference>
<dbReference type="AlphaFoldDB" id="A0AAD5TMH4"/>
<evidence type="ECO:0000313" key="2">
    <source>
        <dbReference type="Proteomes" id="UP001212152"/>
    </source>
</evidence>
<protein>
    <submittedName>
        <fullName evidence="1">Uncharacterized protein</fullName>
    </submittedName>
</protein>
<reference evidence="1" key="1">
    <citation type="submission" date="2020-05" db="EMBL/GenBank/DDBJ databases">
        <title>Phylogenomic resolution of chytrid fungi.</title>
        <authorList>
            <person name="Stajich J.E."/>
            <person name="Amses K."/>
            <person name="Simmons R."/>
            <person name="Seto K."/>
            <person name="Myers J."/>
            <person name="Bonds A."/>
            <person name="Quandt C.A."/>
            <person name="Barry K."/>
            <person name="Liu P."/>
            <person name="Grigoriev I."/>
            <person name="Longcore J.E."/>
            <person name="James T.Y."/>
        </authorList>
    </citation>
    <scope>NUCLEOTIDE SEQUENCE</scope>
    <source>
        <strain evidence="1">JEL0379</strain>
    </source>
</reference>
<proteinExistence type="predicted"/>
<evidence type="ECO:0000313" key="1">
    <source>
        <dbReference type="EMBL" id="KAJ3178825.1"/>
    </source>
</evidence>
<comment type="caution">
    <text evidence="1">The sequence shown here is derived from an EMBL/GenBank/DDBJ whole genome shotgun (WGS) entry which is preliminary data.</text>
</comment>
<dbReference type="EMBL" id="JADGJQ010000024">
    <property type="protein sequence ID" value="KAJ3178825.1"/>
    <property type="molecule type" value="Genomic_DNA"/>
</dbReference>
<accession>A0AAD5TMH4</accession>